<dbReference type="PROSITE" id="PS50157">
    <property type="entry name" value="ZINC_FINGER_C2H2_2"/>
    <property type="match status" value="1"/>
</dbReference>
<evidence type="ECO:0000259" key="3">
    <source>
        <dbReference type="PROSITE" id="PS50157"/>
    </source>
</evidence>
<proteinExistence type="predicted"/>
<keyword evidence="1" id="KW-0862">Zinc</keyword>
<keyword evidence="2" id="KW-0175">Coiled coil</keyword>
<protein>
    <recommendedName>
        <fullName evidence="3">C2H2-type domain-containing protein</fullName>
    </recommendedName>
</protein>
<evidence type="ECO:0000313" key="4">
    <source>
        <dbReference type="EMBL" id="ARF08248.1"/>
    </source>
</evidence>
<dbReference type="GO" id="GO:0008270">
    <property type="term" value="F:zinc ion binding"/>
    <property type="evidence" value="ECO:0007669"/>
    <property type="project" value="UniProtKB-KW"/>
</dbReference>
<keyword evidence="1" id="KW-0479">Metal-binding</keyword>
<feature type="domain" description="C2H2-type" evidence="3">
    <location>
        <begin position="63"/>
        <end position="95"/>
    </location>
</feature>
<dbReference type="EMBL" id="KY684083">
    <property type="protein sequence ID" value="ARF08248.1"/>
    <property type="molecule type" value="Genomic_DNA"/>
</dbReference>
<evidence type="ECO:0000256" key="2">
    <source>
        <dbReference type="SAM" id="Coils"/>
    </source>
</evidence>
<keyword evidence="1" id="KW-0863">Zinc-finger</keyword>
<dbReference type="InterPro" id="IPR013087">
    <property type="entry name" value="Znf_C2H2_type"/>
</dbReference>
<accession>A0A1V0S9C4</accession>
<dbReference type="SUPFAM" id="SSF57667">
    <property type="entry name" value="beta-beta-alpha zinc fingers"/>
    <property type="match status" value="1"/>
</dbReference>
<dbReference type="SMART" id="SM00355">
    <property type="entry name" value="ZnF_C2H2"/>
    <property type="match status" value="2"/>
</dbReference>
<evidence type="ECO:0000256" key="1">
    <source>
        <dbReference type="PROSITE-ProRule" id="PRU00042"/>
    </source>
</evidence>
<reference evidence="4" key="1">
    <citation type="journal article" date="2017" name="Science">
        <title>Giant viruses with an expanded complement of translation system components.</title>
        <authorList>
            <person name="Schulz F."/>
            <person name="Yutin N."/>
            <person name="Ivanova N.N."/>
            <person name="Ortega D.R."/>
            <person name="Lee T.K."/>
            <person name="Vierheilig J."/>
            <person name="Daims H."/>
            <person name="Horn M."/>
            <person name="Wagner M."/>
            <person name="Jensen G.J."/>
            <person name="Kyrpides N.C."/>
            <person name="Koonin E.V."/>
            <person name="Woyke T."/>
        </authorList>
    </citation>
    <scope>NUCLEOTIDE SEQUENCE</scope>
    <source>
        <strain evidence="4">CTV1</strain>
    </source>
</reference>
<feature type="coiled-coil region" evidence="2">
    <location>
        <begin position="83"/>
        <end position="155"/>
    </location>
</feature>
<name>A0A1V0S9C4_9VIRU</name>
<sequence length="365" mass="43138">MMKYICSFCNYSTNDFGNWSKHKNSKKHVKNSNEHPKTTCFDSRRTLERLPKDSLKNTNKSEYVCEYCKISFAKSCNLSRHLKKCVEKKHSLLEDQFEKYKRETELVNQLKLLEEKLKNIEKEKELLQKEKIEMRENMDNLKTEMEKHIKTLKTENQFQKQLINCAGGIVQKSMNTMSYLLLNHNNAPELEALKDYSIITRDTETLIKDLIFYHKKGKFDKYIGDFIVKQYKKEDPNLQAIWSSDIERLNYFIRELINNKNNNLENKSRKQDVDKNINWIIDKKGIRVKKCIIDPLLEYINSIGVKYINEKNGEIPELETNEATVLLGNMQEMALISNGIRNKTLANNINKYIAPHFFLNKENTK</sequence>
<dbReference type="InterPro" id="IPR036236">
    <property type="entry name" value="Znf_C2H2_sf"/>
</dbReference>
<organism evidence="4">
    <name type="scientific">Catovirus CTV1</name>
    <dbReference type="NCBI Taxonomy" id="1977631"/>
    <lineage>
        <taxon>Viruses</taxon>
        <taxon>Varidnaviria</taxon>
        <taxon>Bamfordvirae</taxon>
        <taxon>Nucleocytoviricota</taxon>
        <taxon>Megaviricetes</taxon>
        <taxon>Imitervirales</taxon>
        <taxon>Mimiviridae</taxon>
        <taxon>Klosneuvirinae</taxon>
        <taxon>Catovirus</taxon>
    </lineage>
</organism>
<gene>
    <name evidence="4" type="ORF">Catovirus_1_298</name>
</gene>